<keyword evidence="3 7" id="KW-0238">DNA-binding</keyword>
<evidence type="ECO:0000259" key="9">
    <source>
        <dbReference type="PROSITE" id="PS51755"/>
    </source>
</evidence>
<feature type="DNA-binding region" description="OmpR/PhoB-type" evidence="7">
    <location>
        <begin position="124"/>
        <end position="224"/>
    </location>
</feature>
<dbReference type="RefSeq" id="WP_101870256.1">
    <property type="nucleotide sequence ID" value="NZ_CAXUHP010000019.1"/>
</dbReference>
<comment type="caution">
    <text evidence="11">The sequence shown here is derived from an EMBL/GenBank/DDBJ whole genome shotgun (WGS) entry which is preliminary data.</text>
</comment>
<dbReference type="GO" id="GO:0000976">
    <property type="term" value="F:transcription cis-regulatory region binding"/>
    <property type="evidence" value="ECO:0007669"/>
    <property type="project" value="TreeGrafter"/>
</dbReference>
<feature type="domain" description="Response regulatory" evidence="8">
    <location>
        <begin position="3"/>
        <end position="116"/>
    </location>
</feature>
<dbReference type="Gene3D" id="6.10.250.690">
    <property type="match status" value="1"/>
</dbReference>
<protein>
    <recommendedName>
        <fullName evidence="1">Stage 0 sporulation protein A homolog</fullName>
    </recommendedName>
</protein>
<feature type="modified residue" description="4-aspartylphosphate" evidence="6">
    <location>
        <position position="52"/>
    </location>
</feature>
<dbReference type="Gene3D" id="1.10.10.10">
    <property type="entry name" value="Winged helix-like DNA-binding domain superfamily/Winged helix DNA-binding domain"/>
    <property type="match status" value="1"/>
</dbReference>
<dbReference type="Proteomes" id="UP000234891">
    <property type="component" value="Unassembled WGS sequence"/>
</dbReference>
<keyword evidence="2" id="KW-0805">Transcription regulation</keyword>
<dbReference type="InterPro" id="IPR036388">
    <property type="entry name" value="WH-like_DNA-bd_sf"/>
</dbReference>
<reference evidence="10" key="2">
    <citation type="submission" date="2022-12" db="EMBL/GenBank/DDBJ databases">
        <title>Genome of R. gnavus strain RSHDN_123.</title>
        <authorList>
            <person name="Abdugheni R."/>
        </authorList>
    </citation>
    <scope>NUCLEOTIDE SEQUENCE</scope>
    <source>
        <strain evidence="10">RSHDN_123</strain>
    </source>
</reference>
<evidence type="ECO:0000256" key="5">
    <source>
        <dbReference type="ARBA" id="ARBA00024867"/>
    </source>
</evidence>
<reference evidence="11 12" key="1">
    <citation type="journal article" date="2017" name="Genome Med.">
        <title>A novel Ruminococcus gnavus clade enriched in inflammatory bowel disease patients.</title>
        <authorList>
            <person name="Hall A.B."/>
            <person name="Yassour M."/>
            <person name="Sauk J."/>
            <person name="Garner A."/>
            <person name="Jiang X."/>
            <person name="Arthur T."/>
            <person name="Lagoudas G.K."/>
            <person name="Vatanen T."/>
            <person name="Fornelos N."/>
            <person name="Wilson R."/>
            <person name="Bertha M."/>
            <person name="Cohen M."/>
            <person name="Garber J."/>
            <person name="Khalili H."/>
            <person name="Gevers D."/>
            <person name="Ananthakrishnan A.N."/>
            <person name="Kugathasan S."/>
            <person name="Lander E.S."/>
            <person name="Blainey P."/>
            <person name="Vlamakis H."/>
            <person name="Xavier R.J."/>
            <person name="Huttenhower C."/>
        </authorList>
    </citation>
    <scope>NUCLEOTIDE SEQUENCE [LARGE SCALE GENOMIC DNA]</scope>
    <source>
        <strain evidence="11 12">RJX1124</strain>
    </source>
</reference>
<comment type="function">
    <text evidence="5">May play the central regulatory role in sporulation. It may be an element of the effector pathway responsible for the activation of sporulation genes in response to nutritional stress. Spo0A may act in concert with spo0H (a sigma factor) to control the expression of some genes that are critical to the sporulation process.</text>
</comment>
<dbReference type="Pfam" id="PF00486">
    <property type="entry name" value="Trans_reg_C"/>
    <property type="match status" value="1"/>
</dbReference>
<dbReference type="GO" id="GO:0006355">
    <property type="term" value="P:regulation of DNA-templated transcription"/>
    <property type="evidence" value="ECO:0007669"/>
    <property type="project" value="InterPro"/>
</dbReference>
<dbReference type="EMBL" id="NIHS01000004">
    <property type="protein sequence ID" value="PLT74251.1"/>
    <property type="molecule type" value="Genomic_DNA"/>
</dbReference>
<dbReference type="Gene3D" id="3.40.50.2300">
    <property type="match status" value="1"/>
</dbReference>
<proteinExistence type="predicted"/>
<dbReference type="GO" id="GO:0000156">
    <property type="term" value="F:phosphorelay response regulator activity"/>
    <property type="evidence" value="ECO:0007669"/>
    <property type="project" value="TreeGrafter"/>
</dbReference>
<accession>A0A2N5PGH3</accession>
<evidence type="ECO:0000313" key="11">
    <source>
        <dbReference type="EMBL" id="PLT74251.1"/>
    </source>
</evidence>
<evidence type="ECO:0000259" key="8">
    <source>
        <dbReference type="PROSITE" id="PS50110"/>
    </source>
</evidence>
<evidence type="ECO:0000313" key="10">
    <source>
        <dbReference type="EMBL" id="MCZ7693866.1"/>
    </source>
</evidence>
<gene>
    <name evidence="11" type="ORF">CDL26_04000</name>
    <name evidence="10" type="ORF">O8D18_07415</name>
</gene>
<evidence type="ECO:0000256" key="3">
    <source>
        <dbReference type="ARBA" id="ARBA00023125"/>
    </source>
</evidence>
<dbReference type="InterPro" id="IPR001789">
    <property type="entry name" value="Sig_transdc_resp-reg_receiver"/>
</dbReference>
<dbReference type="InterPro" id="IPR001867">
    <property type="entry name" value="OmpR/PhoB-type_DNA-bd"/>
</dbReference>
<keyword evidence="4" id="KW-0804">Transcription</keyword>
<dbReference type="Proteomes" id="UP001148455">
    <property type="component" value="Unassembled WGS sequence"/>
</dbReference>
<name>A0A2N5PGH3_MEDGN</name>
<organism evidence="11 12">
    <name type="scientific">Mediterraneibacter gnavus</name>
    <name type="common">Ruminococcus gnavus</name>
    <dbReference type="NCBI Taxonomy" id="33038"/>
    <lineage>
        <taxon>Bacteria</taxon>
        <taxon>Bacillati</taxon>
        <taxon>Bacillota</taxon>
        <taxon>Clostridia</taxon>
        <taxon>Lachnospirales</taxon>
        <taxon>Lachnospiraceae</taxon>
        <taxon>Mediterraneibacter</taxon>
    </lineage>
</organism>
<dbReference type="GO" id="GO:0005829">
    <property type="term" value="C:cytosol"/>
    <property type="evidence" value="ECO:0007669"/>
    <property type="project" value="TreeGrafter"/>
</dbReference>
<dbReference type="InterPro" id="IPR039420">
    <property type="entry name" value="WalR-like"/>
</dbReference>
<dbReference type="InterPro" id="IPR011006">
    <property type="entry name" value="CheY-like_superfamily"/>
</dbReference>
<dbReference type="Pfam" id="PF00072">
    <property type="entry name" value="Response_reg"/>
    <property type="match status" value="1"/>
</dbReference>
<feature type="domain" description="OmpR/PhoB-type" evidence="9">
    <location>
        <begin position="124"/>
        <end position="224"/>
    </location>
</feature>
<dbReference type="EMBL" id="JAPZED010000006">
    <property type="protein sequence ID" value="MCZ7693866.1"/>
    <property type="molecule type" value="Genomic_DNA"/>
</dbReference>
<sequence length="232" mass="26644">MKKILIIEDDRALGEGIALGLGTNTYEFTRCETLKEAEEAWEKEAFDLVILDLNLPDGSGYDFLKTCRSQSDIPVLMLTANDLEINEVIGFELGANDYVTKPFHLAVLRARIQNLLRMTAKEDKSVYEDARFRFDFAKLYYQKDGQTVVLSNTEQKLLKLLVDNQKTTLSRQMLIDRVWTDGAEYVDENALSVAISRLRNKLEDTLSRPMFIQNVYGIGYVWQPAKEKTWRG</sequence>
<keyword evidence="6" id="KW-0597">Phosphoprotein</keyword>
<dbReference type="PROSITE" id="PS51755">
    <property type="entry name" value="OMPR_PHOB"/>
    <property type="match status" value="1"/>
</dbReference>
<dbReference type="PANTHER" id="PTHR48111">
    <property type="entry name" value="REGULATOR OF RPOS"/>
    <property type="match status" value="1"/>
</dbReference>
<evidence type="ECO:0000256" key="7">
    <source>
        <dbReference type="PROSITE-ProRule" id="PRU01091"/>
    </source>
</evidence>
<dbReference type="SMART" id="SM00862">
    <property type="entry name" value="Trans_reg_C"/>
    <property type="match status" value="1"/>
</dbReference>
<dbReference type="SMART" id="SM00448">
    <property type="entry name" value="REC"/>
    <property type="match status" value="1"/>
</dbReference>
<dbReference type="GO" id="GO:0032993">
    <property type="term" value="C:protein-DNA complex"/>
    <property type="evidence" value="ECO:0007669"/>
    <property type="project" value="TreeGrafter"/>
</dbReference>
<evidence type="ECO:0000313" key="12">
    <source>
        <dbReference type="Proteomes" id="UP000234891"/>
    </source>
</evidence>
<dbReference type="CDD" id="cd00383">
    <property type="entry name" value="trans_reg_C"/>
    <property type="match status" value="1"/>
</dbReference>
<dbReference type="PROSITE" id="PS50110">
    <property type="entry name" value="RESPONSE_REGULATORY"/>
    <property type="match status" value="1"/>
</dbReference>
<dbReference type="AlphaFoldDB" id="A0A2N5PGH3"/>
<dbReference type="PANTHER" id="PTHR48111:SF73">
    <property type="entry name" value="ALKALINE PHOSPHATASE SYNTHESIS TRANSCRIPTIONAL REGULATORY PROTEIN PHOP"/>
    <property type="match status" value="1"/>
</dbReference>
<evidence type="ECO:0000256" key="1">
    <source>
        <dbReference type="ARBA" id="ARBA00018672"/>
    </source>
</evidence>
<evidence type="ECO:0000256" key="6">
    <source>
        <dbReference type="PROSITE-ProRule" id="PRU00169"/>
    </source>
</evidence>
<evidence type="ECO:0000256" key="4">
    <source>
        <dbReference type="ARBA" id="ARBA00023163"/>
    </source>
</evidence>
<evidence type="ECO:0000256" key="2">
    <source>
        <dbReference type="ARBA" id="ARBA00023015"/>
    </source>
</evidence>
<dbReference type="SUPFAM" id="SSF52172">
    <property type="entry name" value="CheY-like"/>
    <property type="match status" value="1"/>
</dbReference>